<dbReference type="Ensembl" id="ENSHCOT00000014403.1">
    <property type="protein sequence ID" value="ENSHCOP00000017198.1"/>
    <property type="gene ID" value="ENSHCOG00000021155.1"/>
</dbReference>
<keyword evidence="2" id="KW-0547">Nucleotide-binding</keyword>
<dbReference type="InterPro" id="IPR027417">
    <property type="entry name" value="P-loop_NTPase"/>
</dbReference>
<dbReference type="STRING" id="109280.ENSHCOP00000017198"/>
<dbReference type="GeneTree" id="ENSGT00940000164784"/>
<reference evidence="4" key="1">
    <citation type="submission" date="2025-08" db="UniProtKB">
        <authorList>
            <consortium name="Ensembl"/>
        </authorList>
    </citation>
    <scope>IDENTIFICATION</scope>
</reference>
<name>A0A3Q2YI47_HIPCM</name>
<proteinExistence type="predicted"/>
<evidence type="ECO:0000313" key="4">
    <source>
        <dbReference type="Ensembl" id="ENSHCOP00000017198.1"/>
    </source>
</evidence>
<dbReference type="OMA" id="LVMIRAC"/>
<dbReference type="Gene3D" id="3.40.50.300">
    <property type="entry name" value="P-loop containing nucleotide triphosphate hydrolases"/>
    <property type="match status" value="2"/>
</dbReference>
<dbReference type="InterPro" id="IPR000850">
    <property type="entry name" value="Adenylat/UMP-CMP_kin"/>
</dbReference>
<protein>
    <submittedName>
        <fullName evidence="4">Uncharacterized protein</fullName>
    </submittedName>
</protein>
<evidence type="ECO:0000256" key="1">
    <source>
        <dbReference type="ARBA" id="ARBA00022679"/>
    </source>
</evidence>
<reference evidence="4" key="2">
    <citation type="submission" date="2025-09" db="UniProtKB">
        <authorList>
            <consortium name="Ensembl"/>
        </authorList>
    </citation>
    <scope>IDENTIFICATION</scope>
</reference>
<dbReference type="AlphaFoldDB" id="A0A3Q2YI47"/>
<keyword evidence="3" id="KW-0418">Kinase</keyword>
<evidence type="ECO:0000256" key="2">
    <source>
        <dbReference type="ARBA" id="ARBA00022741"/>
    </source>
</evidence>
<dbReference type="GO" id="GO:0005524">
    <property type="term" value="F:ATP binding"/>
    <property type="evidence" value="ECO:0007669"/>
    <property type="project" value="InterPro"/>
</dbReference>
<evidence type="ECO:0000313" key="5">
    <source>
        <dbReference type="Proteomes" id="UP000264820"/>
    </source>
</evidence>
<dbReference type="PANTHER" id="PTHR23359">
    <property type="entry name" value="NUCLEOTIDE KINASE"/>
    <property type="match status" value="1"/>
</dbReference>
<dbReference type="Proteomes" id="UP000264820">
    <property type="component" value="Unplaced"/>
</dbReference>
<sequence>MLVLFPLPVSTHALASVPRVVLMGPPAVGKTTVQNEKSEWIAGLVMIRACWCLLQGWVLDGLPQTRLQARSLQQGGVIPKHVVLLDAGEDVLLERHRGRLLDPLTGGTPLTRRHRGGGERDAASWGLTADLQRYRCKVTGLSSAYRHILKTVDADQPPDDVYQQAVAFLRTRRCSRTPRVLLLGPPGSGKRLQAKMLADKYKMVDVCCSDLLSWAEADPSSVGEENVTLKVFQERLDRPDCSQRGWILHHLPCDLQHAKNLTDSLNAPNRLQVLTRTQTNKHTHTHGLLLLYVCWQGFLSGVD</sequence>
<organism evidence="4 5">
    <name type="scientific">Hippocampus comes</name>
    <name type="common">Tiger tail seahorse</name>
    <dbReference type="NCBI Taxonomy" id="109280"/>
    <lineage>
        <taxon>Eukaryota</taxon>
        <taxon>Metazoa</taxon>
        <taxon>Chordata</taxon>
        <taxon>Craniata</taxon>
        <taxon>Vertebrata</taxon>
        <taxon>Euteleostomi</taxon>
        <taxon>Actinopterygii</taxon>
        <taxon>Neopterygii</taxon>
        <taxon>Teleostei</taxon>
        <taxon>Neoteleostei</taxon>
        <taxon>Acanthomorphata</taxon>
        <taxon>Syngnathiaria</taxon>
        <taxon>Syngnathiformes</taxon>
        <taxon>Syngnathoidei</taxon>
        <taxon>Syngnathidae</taxon>
        <taxon>Hippocampus</taxon>
    </lineage>
</organism>
<dbReference type="GO" id="GO:0019205">
    <property type="term" value="F:nucleobase-containing compound kinase activity"/>
    <property type="evidence" value="ECO:0007669"/>
    <property type="project" value="InterPro"/>
</dbReference>
<dbReference type="SUPFAM" id="SSF52540">
    <property type="entry name" value="P-loop containing nucleoside triphosphate hydrolases"/>
    <property type="match status" value="2"/>
</dbReference>
<keyword evidence="1" id="KW-0808">Transferase</keyword>
<keyword evidence="5" id="KW-1185">Reference proteome</keyword>
<evidence type="ECO:0000256" key="3">
    <source>
        <dbReference type="ARBA" id="ARBA00022777"/>
    </source>
</evidence>
<dbReference type="GO" id="GO:0006139">
    <property type="term" value="P:nucleobase-containing compound metabolic process"/>
    <property type="evidence" value="ECO:0007669"/>
    <property type="project" value="InterPro"/>
</dbReference>
<accession>A0A3Q2YI47</accession>